<keyword evidence="6 9" id="KW-1133">Transmembrane helix</keyword>
<reference evidence="10 11" key="1">
    <citation type="journal article" date="2020" name="Biotechnol. Biofuels">
        <title>New insights from the biogas microbiome by comprehensive genome-resolved metagenomics of nearly 1600 species originating from multiple anaerobic digesters.</title>
        <authorList>
            <person name="Campanaro S."/>
            <person name="Treu L."/>
            <person name="Rodriguez-R L.M."/>
            <person name="Kovalovszki A."/>
            <person name="Ziels R.M."/>
            <person name="Maus I."/>
            <person name="Zhu X."/>
            <person name="Kougias P.G."/>
            <person name="Basile A."/>
            <person name="Luo G."/>
            <person name="Schluter A."/>
            <person name="Konstantinidis K.T."/>
            <person name="Angelidaki I."/>
        </authorList>
    </citation>
    <scope>NUCLEOTIDE SEQUENCE [LARGE SCALE GENOMIC DNA]</scope>
    <source>
        <strain evidence="10">AS06rmzACSIP_256</strain>
    </source>
</reference>
<keyword evidence="8 9" id="KW-0472">Membrane</keyword>
<evidence type="ECO:0000256" key="1">
    <source>
        <dbReference type="ARBA" id="ARBA00004651"/>
    </source>
</evidence>
<dbReference type="EMBL" id="JAAYYV010000244">
    <property type="protein sequence ID" value="NLF54596.1"/>
    <property type="molecule type" value="Genomic_DNA"/>
</dbReference>
<dbReference type="GO" id="GO:0008324">
    <property type="term" value="F:monoatomic cation transmembrane transporter activity"/>
    <property type="evidence" value="ECO:0007669"/>
    <property type="project" value="InterPro"/>
</dbReference>
<feature type="transmembrane region" description="Helical" evidence="9">
    <location>
        <begin position="113"/>
        <end position="137"/>
    </location>
</feature>
<dbReference type="GO" id="GO:0005886">
    <property type="term" value="C:plasma membrane"/>
    <property type="evidence" value="ECO:0007669"/>
    <property type="project" value="UniProtKB-SubCell"/>
</dbReference>
<dbReference type="InterPro" id="IPR003445">
    <property type="entry name" value="Cat_transpt"/>
</dbReference>
<keyword evidence="4" id="KW-1003">Cell membrane</keyword>
<keyword evidence="5 9" id="KW-0812">Transmembrane</keyword>
<dbReference type="PANTHER" id="PTHR32024:SF2">
    <property type="entry name" value="TRK SYSTEM POTASSIUM UPTAKE PROTEIN TRKG-RELATED"/>
    <property type="match status" value="1"/>
</dbReference>
<keyword evidence="7" id="KW-0406">Ion transport</keyword>
<dbReference type="Pfam" id="PF02386">
    <property type="entry name" value="TrkH"/>
    <property type="match status" value="2"/>
</dbReference>
<evidence type="ECO:0000256" key="8">
    <source>
        <dbReference type="ARBA" id="ARBA00023136"/>
    </source>
</evidence>
<feature type="transmembrane region" description="Helical" evidence="9">
    <location>
        <begin position="418"/>
        <end position="442"/>
    </location>
</feature>
<proteinExistence type="inferred from homology"/>
<feature type="transmembrane region" description="Helical" evidence="9">
    <location>
        <begin position="157"/>
        <end position="178"/>
    </location>
</feature>
<evidence type="ECO:0000256" key="4">
    <source>
        <dbReference type="ARBA" id="ARBA00022475"/>
    </source>
</evidence>
<protein>
    <submittedName>
        <fullName evidence="10">TrkH family potassium uptake protein</fullName>
    </submittedName>
</protein>
<evidence type="ECO:0000256" key="2">
    <source>
        <dbReference type="ARBA" id="ARBA00009137"/>
    </source>
</evidence>
<evidence type="ECO:0000256" key="5">
    <source>
        <dbReference type="ARBA" id="ARBA00022692"/>
    </source>
</evidence>
<keyword evidence="3" id="KW-0813">Transport</keyword>
<evidence type="ECO:0000313" key="10">
    <source>
        <dbReference type="EMBL" id="NLF54596.1"/>
    </source>
</evidence>
<dbReference type="OrthoDB" id="9810952at2"/>
<feature type="transmembrane region" description="Helical" evidence="9">
    <location>
        <begin position="56"/>
        <end position="76"/>
    </location>
</feature>
<dbReference type="PANTHER" id="PTHR32024">
    <property type="entry name" value="TRK SYSTEM POTASSIUM UPTAKE PROTEIN TRKG-RELATED"/>
    <property type="match status" value="1"/>
</dbReference>
<evidence type="ECO:0000313" key="11">
    <source>
        <dbReference type="Proteomes" id="UP000536534"/>
    </source>
</evidence>
<evidence type="ECO:0000256" key="9">
    <source>
        <dbReference type="SAM" id="Phobius"/>
    </source>
</evidence>
<dbReference type="AlphaFoldDB" id="A0A7X7R8H9"/>
<evidence type="ECO:0000256" key="7">
    <source>
        <dbReference type="ARBA" id="ARBA00023065"/>
    </source>
</evidence>
<feature type="transmembrane region" description="Helical" evidence="9">
    <location>
        <begin position="366"/>
        <end position="389"/>
    </location>
</feature>
<organism evidence="10 11">
    <name type="scientific">Thauera phenolivorans</name>
    <dbReference type="NCBI Taxonomy" id="1792543"/>
    <lineage>
        <taxon>Bacteria</taxon>
        <taxon>Pseudomonadati</taxon>
        <taxon>Pseudomonadota</taxon>
        <taxon>Betaproteobacteria</taxon>
        <taxon>Rhodocyclales</taxon>
        <taxon>Zoogloeaceae</taxon>
        <taxon>Thauera</taxon>
    </lineage>
</organism>
<feature type="transmembrane region" description="Helical" evidence="9">
    <location>
        <begin position="303"/>
        <end position="325"/>
    </location>
</feature>
<dbReference type="Proteomes" id="UP000536534">
    <property type="component" value="Unassembled WGS sequence"/>
</dbReference>
<dbReference type="GO" id="GO:0030001">
    <property type="term" value="P:metal ion transport"/>
    <property type="evidence" value="ECO:0007669"/>
    <property type="project" value="UniProtKB-ARBA"/>
</dbReference>
<feature type="transmembrane region" description="Helical" evidence="9">
    <location>
        <begin position="209"/>
        <end position="228"/>
    </location>
</feature>
<comment type="caution">
    <text evidence="10">The sequence shown here is derived from an EMBL/GenBank/DDBJ whole genome shotgun (WGS) entry which is preliminary data.</text>
</comment>
<name>A0A7X7R8H9_9RHOO</name>
<comment type="similarity">
    <text evidence="2">Belongs to the TrkH potassium transport family.</text>
</comment>
<gene>
    <name evidence="10" type="ORF">GX576_09445</name>
</gene>
<feature type="transmembrane region" description="Helical" evidence="9">
    <location>
        <begin position="27"/>
        <end position="44"/>
    </location>
</feature>
<evidence type="ECO:0000256" key="3">
    <source>
        <dbReference type="ARBA" id="ARBA00022448"/>
    </source>
</evidence>
<sequence length="455" mass="47378">MLAALAAAPLAAALLLGEPDAAARHAAVLGGLLVVGLPLARLAAPARLQANEAMAVVALAFVAGSLVMSYPLAAASASWLDAWFEAVSGITTTGLSLAASVEDKPAAFLFARAWLQWFGGLGIVVLSLALLMYHGAAGRQLMETAFSGEDLVSTTRVYARRILVVYAALTVAAALAGWAATGDGFVALVHAFAAVSTGGFAVYDDSLAAAGRGAAVFIGFAWLGAVSLPLYHRAWHEGPRALLRDPELRALVLATALTGFLLWLWAAPGERGWAEAAQLAMSAQSTTGFSTTDFAALDEASRLTLVGAMLLGGSVGSTAGGFKLLRLLLMLRLLQLFLARAAAPPHAVLHARLGERRVDEADLGRAALLMALIVGVVFLSWLAFVAAGYPALGALFEVASATGTVGLSSGIARPELEWWLKLVLCFDMLAGRVEILALLVVLNPGSWFGRRAERR</sequence>
<comment type="subcellular location">
    <subcellularLocation>
        <location evidence="1">Cell membrane</location>
        <topology evidence="1">Multi-pass membrane protein</topology>
    </subcellularLocation>
</comment>
<feature type="transmembrane region" description="Helical" evidence="9">
    <location>
        <begin position="248"/>
        <end position="266"/>
    </location>
</feature>
<accession>A0A7X7R8H9</accession>
<evidence type="ECO:0000256" key="6">
    <source>
        <dbReference type="ARBA" id="ARBA00022989"/>
    </source>
</evidence>